<accession>A0A0F9XGA8</accession>
<protein>
    <submittedName>
        <fullName evidence="1">Uncharacterized protein</fullName>
    </submittedName>
</protein>
<gene>
    <name evidence="1" type="ORF">LCGC14_0225520</name>
</gene>
<dbReference type="EMBL" id="LAZR01000107">
    <property type="protein sequence ID" value="KKN90968.1"/>
    <property type="molecule type" value="Genomic_DNA"/>
</dbReference>
<sequence>MTDIDYSILDKNTAKILAEAHKSVEGVDLKQLQITKKKLGLIKNIISDIYKIKECCGEKRGIDPLMMLMMMNNMKSGESMEVLLEKAKTLLKKDGLPT</sequence>
<proteinExistence type="predicted"/>
<organism evidence="1">
    <name type="scientific">marine sediment metagenome</name>
    <dbReference type="NCBI Taxonomy" id="412755"/>
    <lineage>
        <taxon>unclassified sequences</taxon>
        <taxon>metagenomes</taxon>
        <taxon>ecological metagenomes</taxon>
    </lineage>
</organism>
<dbReference type="AlphaFoldDB" id="A0A0F9XGA8"/>
<evidence type="ECO:0000313" key="1">
    <source>
        <dbReference type="EMBL" id="KKN90968.1"/>
    </source>
</evidence>
<name>A0A0F9XGA8_9ZZZZ</name>
<comment type="caution">
    <text evidence="1">The sequence shown here is derived from an EMBL/GenBank/DDBJ whole genome shotgun (WGS) entry which is preliminary data.</text>
</comment>
<reference evidence="1" key="1">
    <citation type="journal article" date="2015" name="Nature">
        <title>Complex archaea that bridge the gap between prokaryotes and eukaryotes.</title>
        <authorList>
            <person name="Spang A."/>
            <person name="Saw J.H."/>
            <person name="Jorgensen S.L."/>
            <person name="Zaremba-Niedzwiedzka K."/>
            <person name="Martijn J."/>
            <person name="Lind A.E."/>
            <person name="van Eijk R."/>
            <person name="Schleper C."/>
            <person name="Guy L."/>
            <person name="Ettema T.J."/>
        </authorList>
    </citation>
    <scope>NUCLEOTIDE SEQUENCE</scope>
</reference>